<evidence type="ECO:0000313" key="5">
    <source>
        <dbReference type="EMBL" id="ABN67931.2"/>
    </source>
</evidence>
<keyword evidence="3" id="KW-0175">Coiled coil</keyword>
<dbReference type="InParanoid" id="A3LY77"/>
<dbReference type="AlphaFoldDB" id="A3LY77"/>
<dbReference type="eggNOG" id="ENOG502S128">
    <property type="taxonomic scope" value="Eukaryota"/>
</dbReference>
<dbReference type="PANTHER" id="PTHR31001:SF76">
    <property type="entry name" value="ZN(2)-C6 FUNGAL-TYPE DOMAIN-CONTAINING PROTEIN"/>
    <property type="match status" value="1"/>
</dbReference>
<evidence type="ECO:0000313" key="6">
    <source>
        <dbReference type="Proteomes" id="UP000002258"/>
    </source>
</evidence>
<dbReference type="Pfam" id="PF00172">
    <property type="entry name" value="Zn_clus"/>
    <property type="match status" value="1"/>
</dbReference>
<dbReference type="PANTHER" id="PTHR31001">
    <property type="entry name" value="UNCHARACTERIZED TRANSCRIPTIONAL REGULATORY PROTEIN"/>
    <property type="match status" value="1"/>
</dbReference>
<feature type="coiled-coil region" evidence="3">
    <location>
        <begin position="72"/>
        <end position="99"/>
    </location>
</feature>
<sequence length="648" mass="74957">MNMSSFDVGTGSVQKPRKTQRAPKSCYQCSKKRVKCNKQIPCQNCIKRGQECFQEAVIVKGVILNDTKFDLTEKLKTENEFLHEKIQRLEAKLSRQDVKSMQSMGSVVNRDYVDKLGTGARLVSRDLLPGSDVIDTDTERLTSAKLEKLSRFVTRDVSRKLVEFNLENLYLVHSAVHPNSFLKEHELYWNDNSRPKHLNYEVNLSQNQYLWMAIWYAMISGALYTLDTDLESYLGLTSEGYFEMAKISSLVSLECLHRGQFLRIPNIRSIQAFCVLASCFHGFSGIHLQNSLLSCMIYIGQSLNLHRLSLSQAESLVDYEVSCRLWWILVVIDFLEDVHRQTILSDNFQTPIPRNISEDDLNSGDLNVTETDEFTCITYNQMIMKLSRIKKSLYYEDNAETSKFTFNQLNLADLELLKLQSTISNQILKLKDPKRSTRFAIFLTEVKLAHERLLVNRMVISHVSKEKWLSEYRYKCVSFAITVISKFNDKSLPFYFKKYWMTSEHSINAIVFLILDLVLHQSPRGERSYRLKLINECINILVLLKRTHTTVSRGLRIVEALLIMLQQSGRSKFTNMSETAEISNTISALKSTPRIYGSVEVKGPLKPENEQLIFKNYDESSETILNDLLQDNNWQQFLEWINSNSMKQ</sequence>
<evidence type="ECO:0000256" key="3">
    <source>
        <dbReference type="SAM" id="Coils"/>
    </source>
</evidence>
<accession>A3LY77</accession>
<dbReference type="SMART" id="SM00066">
    <property type="entry name" value="GAL4"/>
    <property type="match status" value="1"/>
</dbReference>
<dbReference type="GO" id="GO:0008270">
    <property type="term" value="F:zinc ion binding"/>
    <property type="evidence" value="ECO:0007669"/>
    <property type="project" value="InterPro"/>
</dbReference>
<comment type="subcellular location">
    <subcellularLocation>
        <location evidence="1">Nucleus</location>
    </subcellularLocation>
</comment>
<dbReference type="InterPro" id="IPR050613">
    <property type="entry name" value="Sec_Metabolite_Reg"/>
</dbReference>
<dbReference type="GO" id="GO:0000981">
    <property type="term" value="F:DNA-binding transcription factor activity, RNA polymerase II-specific"/>
    <property type="evidence" value="ECO:0007669"/>
    <property type="project" value="InterPro"/>
</dbReference>
<proteinExistence type="predicted"/>
<dbReference type="InterPro" id="IPR001138">
    <property type="entry name" value="Zn2Cys6_DnaBD"/>
</dbReference>
<dbReference type="HOGENOM" id="CLU_013987_2_1_1"/>
<dbReference type="FunCoup" id="A3LY77">
    <property type="interactions" value="104"/>
</dbReference>
<keyword evidence="2" id="KW-0539">Nucleus</keyword>
<dbReference type="EMBL" id="CP000500">
    <property type="protein sequence ID" value="ABN67931.2"/>
    <property type="molecule type" value="Genomic_DNA"/>
</dbReference>
<dbReference type="CDD" id="cd00067">
    <property type="entry name" value="GAL4"/>
    <property type="match status" value="1"/>
</dbReference>
<dbReference type="GeneID" id="4840250"/>
<organism evidence="5 6">
    <name type="scientific">Scheffersomyces stipitis (strain ATCC 58785 / CBS 6054 / NBRC 10063 / NRRL Y-11545)</name>
    <name type="common">Yeast</name>
    <name type="synonym">Pichia stipitis</name>
    <dbReference type="NCBI Taxonomy" id="322104"/>
    <lineage>
        <taxon>Eukaryota</taxon>
        <taxon>Fungi</taxon>
        <taxon>Dikarya</taxon>
        <taxon>Ascomycota</taxon>
        <taxon>Saccharomycotina</taxon>
        <taxon>Pichiomycetes</taxon>
        <taxon>Debaryomycetaceae</taxon>
        <taxon>Scheffersomyces</taxon>
    </lineage>
</organism>
<name>A3LY77_PICST</name>
<dbReference type="PROSITE" id="PS50048">
    <property type="entry name" value="ZN2_CY6_FUNGAL_2"/>
    <property type="match status" value="1"/>
</dbReference>
<dbReference type="KEGG" id="pic:PICST_33076"/>
<feature type="domain" description="Zn(2)-C6 fungal-type" evidence="4">
    <location>
        <begin position="25"/>
        <end position="52"/>
    </location>
</feature>
<evidence type="ECO:0000256" key="1">
    <source>
        <dbReference type="ARBA" id="ARBA00004123"/>
    </source>
</evidence>
<dbReference type="Proteomes" id="UP000002258">
    <property type="component" value="Chromosome 6"/>
</dbReference>
<protein>
    <recommendedName>
        <fullName evidence="4">Zn(2)-C6 fungal-type domain-containing protein</fullName>
    </recommendedName>
</protein>
<dbReference type="RefSeq" id="XP_001385960.2">
    <property type="nucleotide sequence ID" value="XM_001385923.1"/>
</dbReference>
<dbReference type="OrthoDB" id="1747771at2759"/>
<dbReference type="Gene3D" id="4.10.240.10">
    <property type="entry name" value="Zn(2)-C6 fungal-type DNA-binding domain"/>
    <property type="match status" value="1"/>
</dbReference>
<evidence type="ECO:0000256" key="2">
    <source>
        <dbReference type="ARBA" id="ARBA00023242"/>
    </source>
</evidence>
<gene>
    <name evidence="5" type="ORF">PICST_33076</name>
</gene>
<keyword evidence="6" id="KW-1185">Reference proteome</keyword>
<dbReference type="STRING" id="322104.A3LY77"/>
<evidence type="ECO:0000259" key="4">
    <source>
        <dbReference type="PROSITE" id="PS50048"/>
    </source>
</evidence>
<reference evidence="5 6" key="1">
    <citation type="journal article" date="2007" name="Nat. Biotechnol.">
        <title>Genome sequence of the lignocellulose-bioconverting and xylose-fermenting yeast Pichia stipitis.</title>
        <authorList>
            <person name="Jeffries T.W."/>
            <person name="Grigoriev I.V."/>
            <person name="Grimwood J."/>
            <person name="Laplaza J.M."/>
            <person name="Aerts A."/>
            <person name="Salamov A."/>
            <person name="Schmutz J."/>
            <person name="Lindquist E."/>
            <person name="Dehal P."/>
            <person name="Shapiro H."/>
            <person name="Jin Y.S."/>
            <person name="Passoth V."/>
            <person name="Richardson P.M."/>
        </authorList>
    </citation>
    <scope>NUCLEOTIDE SEQUENCE [LARGE SCALE GENOMIC DNA]</scope>
    <source>
        <strain evidence="6">ATCC 58785 / CBS 6054 / NBRC 10063 / NRRL Y-11545</strain>
    </source>
</reference>
<dbReference type="GO" id="GO:0005634">
    <property type="term" value="C:nucleus"/>
    <property type="evidence" value="ECO:0007669"/>
    <property type="project" value="UniProtKB-SubCell"/>
</dbReference>
<dbReference type="CDD" id="cd12148">
    <property type="entry name" value="fungal_TF_MHR"/>
    <property type="match status" value="1"/>
</dbReference>
<dbReference type="PROSITE" id="PS00463">
    <property type="entry name" value="ZN2_CY6_FUNGAL_1"/>
    <property type="match status" value="1"/>
</dbReference>
<dbReference type="InterPro" id="IPR036864">
    <property type="entry name" value="Zn2-C6_fun-type_DNA-bd_sf"/>
</dbReference>
<dbReference type="SUPFAM" id="SSF57701">
    <property type="entry name" value="Zn2/Cys6 DNA-binding domain"/>
    <property type="match status" value="1"/>
</dbReference>
<dbReference type="OMA" id="TVWSRPI"/>